<gene>
    <name evidence="8" type="ORF">PCOR1329_LOCUS35022</name>
</gene>
<evidence type="ECO:0000256" key="3">
    <source>
        <dbReference type="ARBA" id="ARBA00022741"/>
    </source>
</evidence>
<evidence type="ECO:0000256" key="4">
    <source>
        <dbReference type="ARBA" id="ARBA00022777"/>
    </source>
</evidence>
<dbReference type="InterPro" id="IPR011009">
    <property type="entry name" value="Kinase-like_dom_sf"/>
</dbReference>
<dbReference type="PROSITE" id="PS50011">
    <property type="entry name" value="PROTEIN_KINASE_DOM"/>
    <property type="match status" value="1"/>
</dbReference>
<keyword evidence="2" id="KW-0808">Transferase</keyword>
<evidence type="ECO:0000256" key="1">
    <source>
        <dbReference type="ARBA" id="ARBA00022527"/>
    </source>
</evidence>
<dbReference type="PANTHER" id="PTHR24350">
    <property type="entry name" value="SERINE/THREONINE-PROTEIN KINASE IAL-RELATED"/>
    <property type="match status" value="1"/>
</dbReference>
<evidence type="ECO:0000313" key="8">
    <source>
        <dbReference type="EMBL" id="CAK0839330.1"/>
    </source>
</evidence>
<dbReference type="Proteomes" id="UP001189429">
    <property type="component" value="Unassembled WGS sequence"/>
</dbReference>
<dbReference type="SUPFAM" id="SSF56112">
    <property type="entry name" value="Protein kinase-like (PK-like)"/>
    <property type="match status" value="1"/>
</dbReference>
<proteinExistence type="predicted"/>
<evidence type="ECO:0000256" key="6">
    <source>
        <dbReference type="PROSITE-ProRule" id="PRU10141"/>
    </source>
</evidence>
<feature type="binding site" evidence="6">
    <location>
        <position position="62"/>
    </location>
    <ligand>
        <name>ATP</name>
        <dbReference type="ChEBI" id="CHEBI:30616"/>
    </ligand>
</feature>
<dbReference type="Pfam" id="PF00069">
    <property type="entry name" value="Pkinase"/>
    <property type="match status" value="1"/>
</dbReference>
<sequence length="166" mass="18242">MVAAAGPRGGGDSPLLSARVASGRQLYLLEDLVKVGGPLGSGSFGQVTKVVHKKTAEIYAMKVIPKAKVEEFEMDSYLEREIKTQLQVQHPNILRLYQAFEDEEDSVHLLLEYANGGSLFGVLRRSAASCPSPRRRATSRTSQRRWRGTTCTRWASCTATSSPRTS</sequence>
<reference evidence="8" key="1">
    <citation type="submission" date="2023-10" db="EMBL/GenBank/DDBJ databases">
        <authorList>
            <person name="Chen Y."/>
            <person name="Shah S."/>
            <person name="Dougan E. K."/>
            <person name="Thang M."/>
            <person name="Chan C."/>
        </authorList>
    </citation>
    <scope>NUCLEOTIDE SEQUENCE [LARGE SCALE GENOMIC DNA]</scope>
</reference>
<feature type="domain" description="Protein kinase" evidence="7">
    <location>
        <begin position="33"/>
        <end position="166"/>
    </location>
</feature>
<keyword evidence="4" id="KW-0418">Kinase</keyword>
<evidence type="ECO:0000313" key="9">
    <source>
        <dbReference type="Proteomes" id="UP001189429"/>
    </source>
</evidence>
<evidence type="ECO:0000256" key="2">
    <source>
        <dbReference type="ARBA" id="ARBA00022679"/>
    </source>
</evidence>
<comment type="caution">
    <text evidence="8">The sequence shown here is derived from an EMBL/GenBank/DDBJ whole genome shotgun (WGS) entry which is preliminary data.</text>
</comment>
<evidence type="ECO:0000259" key="7">
    <source>
        <dbReference type="PROSITE" id="PS50011"/>
    </source>
</evidence>
<name>A0ABN9T2Y5_9DINO</name>
<dbReference type="PROSITE" id="PS00107">
    <property type="entry name" value="PROTEIN_KINASE_ATP"/>
    <property type="match status" value="1"/>
</dbReference>
<dbReference type="SMART" id="SM00220">
    <property type="entry name" value="S_TKc"/>
    <property type="match status" value="1"/>
</dbReference>
<protein>
    <recommendedName>
        <fullName evidence="7">Protein kinase domain-containing protein</fullName>
    </recommendedName>
</protein>
<organism evidence="8 9">
    <name type="scientific">Prorocentrum cordatum</name>
    <dbReference type="NCBI Taxonomy" id="2364126"/>
    <lineage>
        <taxon>Eukaryota</taxon>
        <taxon>Sar</taxon>
        <taxon>Alveolata</taxon>
        <taxon>Dinophyceae</taxon>
        <taxon>Prorocentrales</taxon>
        <taxon>Prorocentraceae</taxon>
        <taxon>Prorocentrum</taxon>
    </lineage>
</organism>
<keyword evidence="5 6" id="KW-0067">ATP-binding</keyword>
<dbReference type="EMBL" id="CAUYUJ010014283">
    <property type="protein sequence ID" value="CAK0839330.1"/>
    <property type="molecule type" value="Genomic_DNA"/>
</dbReference>
<evidence type="ECO:0000256" key="5">
    <source>
        <dbReference type="ARBA" id="ARBA00022840"/>
    </source>
</evidence>
<keyword evidence="1" id="KW-0723">Serine/threonine-protein kinase</keyword>
<accession>A0ABN9T2Y5</accession>
<dbReference type="InterPro" id="IPR000719">
    <property type="entry name" value="Prot_kinase_dom"/>
</dbReference>
<keyword evidence="3 6" id="KW-0547">Nucleotide-binding</keyword>
<keyword evidence="9" id="KW-1185">Reference proteome</keyword>
<dbReference type="InterPro" id="IPR030616">
    <property type="entry name" value="Aur-like"/>
</dbReference>
<dbReference type="Gene3D" id="3.30.200.20">
    <property type="entry name" value="Phosphorylase Kinase, domain 1"/>
    <property type="match status" value="1"/>
</dbReference>
<dbReference type="InterPro" id="IPR017441">
    <property type="entry name" value="Protein_kinase_ATP_BS"/>
</dbReference>